<sequence length="125" mass="14047">MLGTAPFVSIDRGVALPTDGKVYVNRLKEVDKYELRSTAEYFENFKYCVSLATERLTGAEKTIASIPLKGRASCRRKMITESIGKKEWEEVKIIFLKKLGNIGKKTLEGGDPLSLLSSNFRILMQ</sequence>
<dbReference type="Proteomes" id="UP000705867">
    <property type="component" value="Unassembled WGS sequence"/>
</dbReference>
<accession>A0A953JA48</accession>
<gene>
    <name evidence="1" type="ORF">K8I29_03835</name>
</gene>
<comment type="caution">
    <text evidence="1">The sequence shown here is derived from an EMBL/GenBank/DDBJ whole genome shotgun (WGS) entry which is preliminary data.</text>
</comment>
<name>A0A953JA48_9BACT</name>
<protein>
    <submittedName>
        <fullName evidence="1">Uncharacterized protein</fullName>
    </submittedName>
</protein>
<reference evidence="1" key="2">
    <citation type="submission" date="2021-08" db="EMBL/GenBank/DDBJ databases">
        <authorList>
            <person name="Dalcin Martins P."/>
        </authorList>
    </citation>
    <scope>NUCLEOTIDE SEQUENCE</scope>
    <source>
        <strain evidence="1">MAG_39</strain>
    </source>
</reference>
<evidence type="ECO:0000313" key="2">
    <source>
        <dbReference type="Proteomes" id="UP000705867"/>
    </source>
</evidence>
<reference evidence="1" key="1">
    <citation type="journal article" date="2021" name="bioRxiv">
        <title>Unraveling nitrogen, sulfur and carbon metabolic pathways and microbial community transcriptional responses to substrate deprivation and toxicity stresses in a bioreactor mimicking anoxic brackish coastal sediment conditions.</title>
        <authorList>
            <person name="Martins P.D."/>
            <person name="Echeveste M.J."/>
            <person name="Arshad A."/>
            <person name="Kurth J."/>
            <person name="Ouboter H."/>
            <person name="Jetten M.S.M."/>
            <person name="Welte C.U."/>
        </authorList>
    </citation>
    <scope>NUCLEOTIDE SEQUENCE</scope>
    <source>
        <strain evidence="1">MAG_39</strain>
    </source>
</reference>
<proteinExistence type="predicted"/>
<organism evidence="1 2">
    <name type="scientific">Candidatus Nitrobium versatile</name>
    <dbReference type="NCBI Taxonomy" id="2884831"/>
    <lineage>
        <taxon>Bacteria</taxon>
        <taxon>Pseudomonadati</taxon>
        <taxon>Nitrospirota</taxon>
        <taxon>Nitrospiria</taxon>
        <taxon>Nitrospirales</taxon>
        <taxon>Nitrospiraceae</taxon>
        <taxon>Candidatus Nitrobium</taxon>
    </lineage>
</organism>
<dbReference type="AlphaFoldDB" id="A0A953JA48"/>
<dbReference type="EMBL" id="JAIOIV010000028">
    <property type="protein sequence ID" value="MBZ0155330.1"/>
    <property type="molecule type" value="Genomic_DNA"/>
</dbReference>
<evidence type="ECO:0000313" key="1">
    <source>
        <dbReference type="EMBL" id="MBZ0155330.1"/>
    </source>
</evidence>